<dbReference type="PANTHER" id="PTHR31356">
    <property type="entry name" value="THYLAKOID LUMENAL 29 KDA PROTEIN, CHLOROPLASTIC-RELATED"/>
    <property type="match status" value="1"/>
</dbReference>
<evidence type="ECO:0000256" key="5">
    <source>
        <dbReference type="SAM" id="MobiDB-lite"/>
    </source>
</evidence>
<dbReference type="Gramene" id="GBG67404">
    <property type="protein sequence ID" value="GBG67404"/>
    <property type="gene ID" value="CBR_g540"/>
</dbReference>
<evidence type="ECO:0000256" key="3">
    <source>
        <dbReference type="ARBA" id="ARBA00012940"/>
    </source>
</evidence>
<dbReference type="GO" id="GO:0016688">
    <property type="term" value="F:L-ascorbate peroxidase activity"/>
    <property type="evidence" value="ECO:0007669"/>
    <property type="project" value="UniProtKB-EC"/>
</dbReference>
<dbReference type="PRINTS" id="PR00459">
    <property type="entry name" value="ASPEROXIDASE"/>
</dbReference>
<protein>
    <recommendedName>
        <fullName evidence="3">L-ascorbate peroxidase</fullName>
        <ecNumber evidence="3">1.11.1.11</ecNumber>
    </recommendedName>
</protein>
<dbReference type="Gene3D" id="1.10.520.10">
    <property type="match status" value="1"/>
</dbReference>
<gene>
    <name evidence="8" type="ORF">CBR_g540</name>
</gene>
<reference evidence="8 9" key="1">
    <citation type="journal article" date="2018" name="Cell">
        <title>The Chara Genome: Secondary Complexity and Implications for Plant Terrestrialization.</title>
        <authorList>
            <person name="Nishiyama T."/>
            <person name="Sakayama H."/>
            <person name="Vries J.D."/>
            <person name="Buschmann H."/>
            <person name="Saint-Marcoux D."/>
            <person name="Ullrich K.K."/>
            <person name="Haas F.B."/>
            <person name="Vanderstraeten L."/>
            <person name="Becker D."/>
            <person name="Lang D."/>
            <person name="Vosolsobe S."/>
            <person name="Rombauts S."/>
            <person name="Wilhelmsson P.K.I."/>
            <person name="Janitza P."/>
            <person name="Kern R."/>
            <person name="Heyl A."/>
            <person name="Rumpler F."/>
            <person name="Villalobos L.I.A.C."/>
            <person name="Clay J.M."/>
            <person name="Skokan R."/>
            <person name="Toyoda A."/>
            <person name="Suzuki Y."/>
            <person name="Kagoshima H."/>
            <person name="Schijlen E."/>
            <person name="Tajeshwar N."/>
            <person name="Catarino B."/>
            <person name="Hetherington A.J."/>
            <person name="Saltykova A."/>
            <person name="Bonnot C."/>
            <person name="Breuninger H."/>
            <person name="Symeonidi A."/>
            <person name="Radhakrishnan G.V."/>
            <person name="Van Nieuwerburgh F."/>
            <person name="Deforce D."/>
            <person name="Chang C."/>
            <person name="Karol K.G."/>
            <person name="Hedrich R."/>
            <person name="Ulvskov P."/>
            <person name="Glockner G."/>
            <person name="Delwiche C.F."/>
            <person name="Petrasek J."/>
            <person name="Van de Peer Y."/>
            <person name="Friml J."/>
            <person name="Beilby M."/>
            <person name="Dolan L."/>
            <person name="Kohara Y."/>
            <person name="Sugano S."/>
            <person name="Fujiyama A."/>
            <person name="Delaux P.-M."/>
            <person name="Quint M."/>
            <person name="TheiBen G."/>
            <person name="Hagemann M."/>
            <person name="Harholt J."/>
            <person name="Dunand C."/>
            <person name="Zachgo S."/>
            <person name="Langdale J."/>
            <person name="Maumus F."/>
            <person name="Straeten D.V.D."/>
            <person name="Gould S.B."/>
            <person name="Rensing S.A."/>
        </authorList>
    </citation>
    <scope>NUCLEOTIDE SEQUENCE [LARGE SCALE GENOMIC DNA]</scope>
    <source>
        <strain evidence="8 9">S276</strain>
    </source>
</reference>
<evidence type="ECO:0000313" key="8">
    <source>
        <dbReference type="EMBL" id="GBG67404.1"/>
    </source>
</evidence>
<keyword evidence="4" id="KW-0560">Oxidoreductase</keyword>
<keyword evidence="9" id="KW-1185">Reference proteome</keyword>
<feature type="region of interest" description="Disordered" evidence="5">
    <location>
        <begin position="245"/>
        <end position="277"/>
    </location>
</feature>
<keyword evidence="6" id="KW-0472">Membrane</keyword>
<dbReference type="GO" id="GO:0034599">
    <property type="term" value="P:cellular response to oxidative stress"/>
    <property type="evidence" value="ECO:0007669"/>
    <property type="project" value="InterPro"/>
</dbReference>
<feature type="domain" description="Plant heme peroxidase family profile" evidence="7">
    <location>
        <begin position="186"/>
        <end position="355"/>
    </location>
</feature>
<dbReference type="FunFam" id="1.10.420.10:FF:000005">
    <property type="entry name" value="L-ascorbate peroxidase T, chloroplastic"/>
    <property type="match status" value="1"/>
</dbReference>
<dbReference type="PANTHER" id="PTHR31356:SF66">
    <property type="entry name" value="CATALASE-PEROXIDASE"/>
    <property type="match status" value="1"/>
</dbReference>
<accession>A0A388KBG5</accession>
<proteinExistence type="inferred from homology"/>
<dbReference type="AlphaFoldDB" id="A0A388KBG5"/>
<dbReference type="GO" id="GO:0042744">
    <property type="term" value="P:hydrogen peroxide catabolic process"/>
    <property type="evidence" value="ECO:0007669"/>
    <property type="project" value="TreeGrafter"/>
</dbReference>
<dbReference type="Proteomes" id="UP000265515">
    <property type="component" value="Unassembled WGS sequence"/>
</dbReference>
<organism evidence="8 9">
    <name type="scientific">Chara braunii</name>
    <name type="common">Braun's stonewort</name>
    <dbReference type="NCBI Taxonomy" id="69332"/>
    <lineage>
        <taxon>Eukaryota</taxon>
        <taxon>Viridiplantae</taxon>
        <taxon>Streptophyta</taxon>
        <taxon>Charophyceae</taxon>
        <taxon>Charales</taxon>
        <taxon>Characeae</taxon>
        <taxon>Chara</taxon>
    </lineage>
</organism>
<dbReference type="SUPFAM" id="SSF48113">
    <property type="entry name" value="Heme-dependent peroxidases"/>
    <property type="match status" value="1"/>
</dbReference>
<dbReference type="InterPro" id="IPR044831">
    <property type="entry name" value="Ccp1-like"/>
</dbReference>
<dbReference type="GO" id="GO:0000302">
    <property type="term" value="P:response to reactive oxygen species"/>
    <property type="evidence" value="ECO:0007669"/>
    <property type="project" value="TreeGrafter"/>
</dbReference>
<dbReference type="STRING" id="69332.A0A388KBG5"/>
<evidence type="ECO:0000313" key="9">
    <source>
        <dbReference type="Proteomes" id="UP000265515"/>
    </source>
</evidence>
<dbReference type="OMA" id="IKEWPQC"/>
<evidence type="ECO:0000256" key="2">
    <source>
        <dbReference type="ARBA" id="ARBA00006873"/>
    </source>
</evidence>
<dbReference type="InterPro" id="IPR019793">
    <property type="entry name" value="Peroxidases_heam-ligand_BS"/>
</dbReference>
<feature type="compositionally biased region" description="Basic and acidic residues" evidence="5">
    <location>
        <begin position="251"/>
        <end position="267"/>
    </location>
</feature>
<dbReference type="InterPro" id="IPR010255">
    <property type="entry name" value="Haem_peroxidase_sf"/>
</dbReference>
<dbReference type="GO" id="GO:0020037">
    <property type="term" value="F:heme binding"/>
    <property type="evidence" value="ECO:0007669"/>
    <property type="project" value="InterPro"/>
</dbReference>
<dbReference type="InterPro" id="IPR002207">
    <property type="entry name" value="Peroxidase_I"/>
</dbReference>
<dbReference type="PRINTS" id="PR00458">
    <property type="entry name" value="PEROXIDASE"/>
</dbReference>
<keyword evidence="6" id="KW-0812">Transmembrane</keyword>
<evidence type="ECO:0000256" key="4">
    <source>
        <dbReference type="ARBA" id="ARBA00023002"/>
    </source>
</evidence>
<dbReference type="PROSITE" id="PS50873">
    <property type="entry name" value="PEROXIDASE_4"/>
    <property type="match status" value="1"/>
</dbReference>
<dbReference type="EC" id="1.11.1.11" evidence="3"/>
<dbReference type="InterPro" id="IPR002016">
    <property type="entry name" value="Haem_peroxidase"/>
</dbReference>
<dbReference type="Gene3D" id="1.10.420.10">
    <property type="entry name" value="Peroxidase, domain 2"/>
    <property type="match status" value="1"/>
</dbReference>
<name>A0A388KBG5_CHABU</name>
<dbReference type="Pfam" id="PF00141">
    <property type="entry name" value="peroxidase"/>
    <property type="match status" value="1"/>
</dbReference>
<evidence type="ECO:0000256" key="6">
    <source>
        <dbReference type="SAM" id="Phobius"/>
    </source>
</evidence>
<dbReference type="EMBL" id="BFEA01000087">
    <property type="protein sequence ID" value="GBG67404.1"/>
    <property type="molecule type" value="Genomic_DNA"/>
</dbReference>
<keyword evidence="6" id="KW-1133">Transmembrane helix</keyword>
<sequence length="438" mass="47475">MAAIAAQGASLCKSTTLATLSSAGAGDGGETCQRGRLTRGVQGNDVFQARSAVRSGSADERAPRVRSLLPQLPPRRRKFSSQFLPSISRQELRAKQKSSKRGNGIVSPCASAEAIGVRVEQLRGAREALKEIIQSKYCNPILVRLGWHDSGTYNKEIQEWPTAGGATASIRFKPEIDHGANAGERVAGGPKIPMRYGRLDASSPEFCAPDGNLPDAAPPSPADHLRKVFYRMGLNDKDIVALSGAHTIGRSRPDRSGFGKESTKYTKDGPGAPGGQSWTPEWLVFDNSYFKEVKAKRDEDLLVLPTDAALFEDEGFKAYAEKYAEDQEAFFRDYAESHAKLSELGCKFDPPEGIVIDEPASAADSGFEKFVAAKYSAEAAKPSPKKDGLSPEMREKIRKEYVGWGGSPDEPTPNYFLYIIIGISVLAVIVKFLGIVQS</sequence>
<evidence type="ECO:0000259" key="7">
    <source>
        <dbReference type="PROSITE" id="PS50873"/>
    </source>
</evidence>
<comment type="similarity">
    <text evidence="2">Belongs to the peroxidase family. Ascorbate peroxidase subfamily.</text>
</comment>
<dbReference type="OrthoDB" id="2859658at2759"/>
<dbReference type="PROSITE" id="PS00435">
    <property type="entry name" value="PEROXIDASE_1"/>
    <property type="match status" value="1"/>
</dbReference>
<comment type="caution">
    <text evidence="8">The sequence shown here is derived from an EMBL/GenBank/DDBJ whole genome shotgun (WGS) entry which is preliminary data.</text>
</comment>
<comment type="cofactor">
    <cofactor evidence="1">
        <name>heme b</name>
        <dbReference type="ChEBI" id="CHEBI:60344"/>
    </cofactor>
</comment>
<evidence type="ECO:0000256" key="1">
    <source>
        <dbReference type="ARBA" id="ARBA00001970"/>
    </source>
</evidence>
<feature type="transmembrane region" description="Helical" evidence="6">
    <location>
        <begin position="415"/>
        <end position="436"/>
    </location>
</feature>